<keyword evidence="3" id="KW-1185">Reference proteome</keyword>
<gene>
    <name evidence="2" type="ORF">CA85_15180</name>
</gene>
<reference evidence="2 3" key="1">
    <citation type="submission" date="2019-02" db="EMBL/GenBank/DDBJ databases">
        <title>Deep-cultivation of Planctomycetes and their phenomic and genomic characterization uncovers novel biology.</title>
        <authorList>
            <person name="Wiegand S."/>
            <person name="Jogler M."/>
            <person name="Boedeker C."/>
            <person name="Pinto D."/>
            <person name="Vollmers J."/>
            <person name="Rivas-Marin E."/>
            <person name="Kohn T."/>
            <person name="Peeters S.H."/>
            <person name="Heuer A."/>
            <person name="Rast P."/>
            <person name="Oberbeckmann S."/>
            <person name="Bunk B."/>
            <person name="Jeske O."/>
            <person name="Meyerdierks A."/>
            <person name="Storesund J.E."/>
            <person name="Kallscheuer N."/>
            <person name="Luecker S."/>
            <person name="Lage O.M."/>
            <person name="Pohl T."/>
            <person name="Merkel B.J."/>
            <person name="Hornburger P."/>
            <person name="Mueller R.-W."/>
            <person name="Bruemmer F."/>
            <person name="Labrenz M."/>
            <person name="Spormann A.M."/>
            <person name="Op Den Camp H."/>
            <person name="Overmann J."/>
            <person name="Amann R."/>
            <person name="Jetten M.S.M."/>
            <person name="Mascher T."/>
            <person name="Medema M.H."/>
            <person name="Devos D.P."/>
            <person name="Kaster A.-K."/>
            <person name="Ovreas L."/>
            <person name="Rohde M."/>
            <person name="Galperin M.Y."/>
            <person name="Jogler C."/>
        </authorList>
    </citation>
    <scope>NUCLEOTIDE SEQUENCE [LARGE SCALE GENOMIC DNA]</scope>
    <source>
        <strain evidence="2 3">CA85</strain>
    </source>
</reference>
<feature type="region of interest" description="Disordered" evidence="1">
    <location>
        <begin position="171"/>
        <end position="200"/>
    </location>
</feature>
<proteinExistence type="predicted"/>
<dbReference type="AlphaFoldDB" id="A0A5C5YHM6"/>
<evidence type="ECO:0000313" key="3">
    <source>
        <dbReference type="Proteomes" id="UP000318053"/>
    </source>
</evidence>
<comment type="caution">
    <text evidence="2">The sequence shown here is derived from an EMBL/GenBank/DDBJ whole genome shotgun (WGS) entry which is preliminary data.</text>
</comment>
<protein>
    <submittedName>
        <fullName evidence="2">Uncharacterized protein</fullName>
    </submittedName>
</protein>
<dbReference type="InterPro" id="IPR041289">
    <property type="entry name" value="Bact_RF_family3"/>
</dbReference>
<organism evidence="2 3">
    <name type="scientific">Allorhodopirellula solitaria</name>
    <dbReference type="NCBI Taxonomy" id="2527987"/>
    <lineage>
        <taxon>Bacteria</taxon>
        <taxon>Pseudomonadati</taxon>
        <taxon>Planctomycetota</taxon>
        <taxon>Planctomycetia</taxon>
        <taxon>Pirellulales</taxon>
        <taxon>Pirellulaceae</taxon>
        <taxon>Allorhodopirellula</taxon>
    </lineage>
</organism>
<dbReference type="EMBL" id="SJPK01000003">
    <property type="protein sequence ID" value="TWT73052.1"/>
    <property type="molecule type" value="Genomic_DNA"/>
</dbReference>
<evidence type="ECO:0000313" key="2">
    <source>
        <dbReference type="EMBL" id="TWT73052.1"/>
    </source>
</evidence>
<evidence type="ECO:0000256" key="1">
    <source>
        <dbReference type="SAM" id="MobiDB-lite"/>
    </source>
</evidence>
<dbReference type="Pfam" id="PF18845">
    <property type="entry name" value="baeRF_family3"/>
    <property type="match status" value="1"/>
</dbReference>
<dbReference type="OrthoDB" id="4393931at2"/>
<accession>A0A5C5YHM6</accession>
<sequence>MIDHPTKQDLVDLIGSESGLCVSILMPTHEDGHKTTENPIRFKNLLKQAIEEVGDQCSQVRQSLVELEGLAQDHEFWQNQLAGFALFLSKDGQHRFRLSHSPAEHVCVAEHYYLPSIAAAACGGGTVRALALSWEQARLFECDGHQARELATESFPVTMDDLVTARDPEEQLQFSTQSAARGPSGASSGENAMFHGHGEGEGKIEADRDMYLSRVGKRLADALYNTAHPLIVLATEEVAGHFGGRNDVKIASVVHASPDGLSDSQLKSRLVEASACLLKGSEDALVESLGTAVANEAGSTDIAKIVSQAASGRVDTLLLAKSEDAGEPEAQCGVFDRDSSTARVDERGDCDLVSLAVRETLLAGGSVAALTCPSATTSAIYRF</sequence>
<feature type="compositionally biased region" description="Low complexity" evidence="1">
    <location>
        <begin position="178"/>
        <end position="189"/>
    </location>
</feature>
<name>A0A5C5YHM6_9BACT</name>
<dbReference type="Proteomes" id="UP000318053">
    <property type="component" value="Unassembled WGS sequence"/>
</dbReference>
<dbReference type="RefSeq" id="WP_146390632.1">
    <property type="nucleotide sequence ID" value="NZ_SJPK01000003.1"/>
</dbReference>